<proteinExistence type="predicted"/>
<dbReference type="EMBL" id="UYWY01020211">
    <property type="protein sequence ID" value="VDM40883.1"/>
    <property type="molecule type" value="Genomic_DNA"/>
</dbReference>
<evidence type="ECO:0000313" key="2">
    <source>
        <dbReference type="Proteomes" id="UP000050794"/>
    </source>
</evidence>
<sequence length="80" mass="9230">MYAALWGIFAKHLYKLSWSRSHYRLGAMTLRVHRLVTTNALDSRGIIIALTRRRRACSSIANTVAAKRQFEDDHGDQRKT</sequence>
<accession>A0A183UM42</accession>
<reference evidence="3" key="1">
    <citation type="submission" date="2016-06" db="UniProtKB">
        <authorList>
            <consortium name="WormBaseParasite"/>
        </authorList>
    </citation>
    <scope>IDENTIFICATION</scope>
</reference>
<reference evidence="1 2" key="2">
    <citation type="submission" date="2018-11" db="EMBL/GenBank/DDBJ databases">
        <authorList>
            <consortium name="Pathogen Informatics"/>
        </authorList>
    </citation>
    <scope>NUCLEOTIDE SEQUENCE [LARGE SCALE GENOMIC DNA]</scope>
</reference>
<name>A0A183UM42_TOXCA</name>
<protein>
    <submittedName>
        <fullName evidence="3">Secreted protein</fullName>
    </submittedName>
</protein>
<keyword evidence="2" id="KW-1185">Reference proteome</keyword>
<dbReference type="WBParaSite" id="TCNE_0000956201-mRNA-1">
    <property type="protein sequence ID" value="TCNE_0000956201-mRNA-1"/>
    <property type="gene ID" value="TCNE_0000956201"/>
</dbReference>
<dbReference type="Proteomes" id="UP000050794">
    <property type="component" value="Unassembled WGS sequence"/>
</dbReference>
<dbReference type="AlphaFoldDB" id="A0A183UM42"/>
<evidence type="ECO:0000313" key="3">
    <source>
        <dbReference type="WBParaSite" id="TCNE_0000956201-mRNA-1"/>
    </source>
</evidence>
<organism evidence="2 3">
    <name type="scientific">Toxocara canis</name>
    <name type="common">Canine roundworm</name>
    <dbReference type="NCBI Taxonomy" id="6265"/>
    <lineage>
        <taxon>Eukaryota</taxon>
        <taxon>Metazoa</taxon>
        <taxon>Ecdysozoa</taxon>
        <taxon>Nematoda</taxon>
        <taxon>Chromadorea</taxon>
        <taxon>Rhabditida</taxon>
        <taxon>Spirurina</taxon>
        <taxon>Ascaridomorpha</taxon>
        <taxon>Ascaridoidea</taxon>
        <taxon>Toxocaridae</taxon>
        <taxon>Toxocara</taxon>
    </lineage>
</organism>
<gene>
    <name evidence="1" type="ORF">TCNE_LOCUS9562</name>
</gene>
<evidence type="ECO:0000313" key="1">
    <source>
        <dbReference type="EMBL" id="VDM40883.1"/>
    </source>
</evidence>